<organism evidence="1 2">
    <name type="scientific">Acinetobacter haemolyticus ATCC 19194</name>
    <dbReference type="NCBI Taxonomy" id="707232"/>
    <lineage>
        <taxon>Bacteria</taxon>
        <taxon>Pseudomonadati</taxon>
        <taxon>Pseudomonadota</taxon>
        <taxon>Gammaproteobacteria</taxon>
        <taxon>Moraxellales</taxon>
        <taxon>Moraxellaceae</taxon>
        <taxon>Acinetobacter</taxon>
    </lineage>
</organism>
<evidence type="ECO:0000313" key="2">
    <source>
        <dbReference type="Proteomes" id="UP000003085"/>
    </source>
</evidence>
<comment type="caution">
    <text evidence="1">The sequence shown here is derived from an EMBL/GenBank/DDBJ whole genome shotgun (WGS) entry which is preliminary data.</text>
</comment>
<dbReference type="HOGENOM" id="CLU_3283374_0_0_6"/>
<dbReference type="EMBL" id="ADMT01000075">
    <property type="protein sequence ID" value="EFF84145.1"/>
    <property type="molecule type" value="Genomic_DNA"/>
</dbReference>
<accession>D4XL04</accession>
<gene>
    <name evidence="1" type="ORF">HMP0015_0396</name>
</gene>
<sequence length="40" mass="4639">MNSKIATSYEFISHHTFIKNKEINLNSIVSDQIDIHKPQP</sequence>
<reference evidence="2" key="1">
    <citation type="submission" date="2010-03" db="EMBL/GenBank/DDBJ databases">
        <title>Complete sequence of Mobiluncus curtisii ATCC 43063.</title>
        <authorList>
            <person name="Muzny D."/>
            <person name="Qin X."/>
            <person name="Deng J."/>
            <person name="Jiang H."/>
            <person name="Liu Y."/>
            <person name="Qu J."/>
            <person name="Song X.-Z."/>
            <person name="Zhang L."/>
            <person name="Thornton R."/>
            <person name="Coyle M."/>
            <person name="Francisco L."/>
            <person name="Jackson L."/>
            <person name="Javaid M."/>
            <person name="Korchina V."/>
            <person name="Kovar C."/>
            <person name="Mata R."/>
            <person name="Mathew T."/>
            <person name="Ngo R."/>
            <person name="Nguyen L."/>
            <person name="Nguyen N."/>
            <person name="Okwuonu G."/>
            <person name="Ongeri F."/>
            <person name="Pham C."/>
            <person name="Simmons D."/>
            <person name="Wilczek-Boney K."/>
            <person name="Hale W."/>
            <person name="Jakkamsetti A."/>
            <person name="Pham P."/>
            <person name="Ruth R."/>
            <person name="San Lucas F."/>
            <person name="Warren J."/>
            <person name="Zhang J."/>
            <person name="Zhao Z."/>
            <person name="Zhou C."/>
            <person name="Zhu D."/>
            <person name="Lee S."/>
            <person name="Bess C."/>
            <person name="Blankenburg K."/>
            <person name="Forbes L."/>
            <person name="Fu Q."/>
            <person name="Gubbala S."/>
            <person name="Hirani K."/>
            <person name="Jayaseelan J.C."/>
            <person name="Lara F."/>
            <person name="Munidasa M."/>
            <person name="Palculict T."/>
            <person name="Patil S."/>
            <person name="Pu L.-L."/>
            <person name="Saada N."/>
            <person name="Tang L."/>
            <person name="Weissenberger G."/>
            <person name="Zhu Y."/>
            <person name="Hemphill L."/>
            <person name="Shang Y."/>
            <person name="Youmans B."/>
            <person name="Ayvaz T."/>
            <person name="Ross M."/>
            <person name="Santibanez J."/>
            <person name="Aqrawi P."/>
            <person name="Gross S."/>
            <person name="Joshi V."/>
            <person name="Fowler G."/>
            <person name="Nazareth L."/>
            <person name="Reid J."/>
            <person name="Worley K."/>
            <person name="Petrosino J."/>
            <person name="Highlander S."/>
            <person name="Gibbs R."/>
            <person name="Gibbs R."/>
        </authorList>
    </citation>
    <scope>NUCLEOTIDE SEQUENCE [LARGE SCALE GENOMIC DNA]</scope>
    <source>
        <strain evidence="2">ATCC 19194</strain>
    </source>
</reference>
<proteinExistence type="predicted"/>
<dbReference type="AlphaFoldDB" id="D4XL04"/>
<dbReference type="Proteomes" id="UP000003085">
    <property type="component" value="Unassembled WGS sequence"/>
</dbReference>
<name>D4XL04_ACIHA</name>
<protein>
    <submittedName>
        <fullName evidence="1">Uncharacterized protein</fullName>
    </submittedName>
</protein>
<evidence type="ECO:0000313" key="1">
    <source>
        <dbReference type="EMBL" id="EFF84145.1"/>
    </source>
</evidence>